<dbReference type="OrthoDB" id="9792687at2"/>
<organism evidence="3 5">
    <name type="scientific">Legionella moravica</name>
    <dbReference type="NCBI Taxonomy" id="39962"/>
    <lineage>
        <taxon>Bacteria</taxon>
        <taxon>Pseudomonadati</taxon>
        <taxon>Pseudomonadota</taxon>
        <taxon>Gammaproteobacteria</taxon>
        <taxon>Legionellales</taxon>
        <taxon>Legionellaceae</taxon>
        <taxon>Legionella</taxon>
    </lineage>
</organism>
<gene>
    <name evidence="3" type="primary">traC</name>
    <name evidence="2" type="ORF">Lmor_1228</name>
    <name evidence="3" type="ORF">NCTC12239_00207</name>
</gene>
<dbReference type="AlphaFoldDB" id="A0A378K0E7"/>
<keyword evidence="4" id="KW-1185">Reference proteome</keyword>
<feature type="domain" description="DUF5710" evidence="1">
    <location>
        <begin position="38"/>
        <end position="81"/>
    </location>
</feature>
<dbReference type="Pfam" id="PF18974">
    <property type="entry name" value="DUF5710"/>
    <property type="match status" value="1"/>
</dbReference>
<keyword evidence="3" id="KW-0808">Transferase</keyword>
<dbReference type="GO" id="GO:0016779">
    <property type="term" value="F:nucleotidyltransferase activity"/>
    <property type="evidence" value="ECO:0007669"/>
    <property type="project" value="UniProtKB-KW"/>
</dbReference>
<reference evidence="3 5" key="2">
    <citation type="submission" date="2018-06" db="EMBL/GenBank/DDBJ databases">
        <authorList>
            <consortium name="Pathogen Informatics"/>
            <person name="Doyle S."/>
        </authorList>
    </citation>
    <scope>NUCLEOTIDE SEQUENCE [LARGE SCALE GENOMIC DNA]</scope>
    <source>
        <strain evidence="3 5">NCTC12239</strain>
    </source>
</reference>
<evidence type="ECO:0000313" key="2">
    <source>
        <dbReference type="EMBL" id="KTD34695.1"/>
    </source>
</evidence>
<evidence type="ECO:0000313" key="4">
    <source>
        <dbReference type="Proteomes" id="UP000054985"/>
    </source>
</evidence>
<accession>A0A378K0E7</accession>
<dbReference type="RefSeq" id="WP_051190751.1">
    <property type="nucleotide sequence ID" value="NZ_CAAAJG010000004.1"/>
</dbReference>
<evidence type="ECO:0000313" key="5">
    <source>
        <dbReference type="Proteomes" id="UP000254040"/>
    </source>
</evidence>
<proteinExistence type="predicted"/>
<evidence type="ECO:0000313" key="3">
    <source>
        <dbReference type="EMBL" id="STX61301.1"/>
    </source>
</evidence>
<reference evidence="2 4" key="1">
    <citation type="submission" date="2015-11" db="EMBL/GenBank/DDBJ databases">
        <title>Genomic analysis of 38 Legionella species identifies large and diverse effector repertoires.</title>
        <authorList>
            <person name="Burstein D."/>
            <person name="Amaro F."/>
            <person name="Zusman T."/>
            <person name="Lifshitz Z."/>
            <person name="Cohen O."/>
            <person name="Gilbert J.A."/>
            <person name="Pupko T."/>
            <person name="Shuman H.A."/>
            <person name="Segal G."/>
        </authorList>
    </citation>
    <scope>NUCLEOTIDE SEQUENCE [LARGE SCALE GENOMIC DNA]</scope>
    <source>
        <strain evidence="2 4">ATCC 43877</strain>
    </source>
</reference>
<dbReference type="InterPro" id="IPR043764">
    <property type="entry name" value="DUF5710"/>
</dbReference>
<dbReference type="EC" id="2.7.7.-" evidence="3"/>
<keyword evidence="3" id="KW-0548">Nucleotidyltransferase</keyword>
<dbReference type="EMBL" id="LNYN01000019">
    <property type="protein sequence ID" value="KTD34695.1"/>
    <property type="molecule type" value="Genomic_DNA"/>
</dbReference>
<dbReference type="Proteomes" id="UP000254040">
    <property type="component" value="Unassembled WGS sequence"/>
</dbReference>
<evidence type="ECO:0000259" key="1">
    <source>
        <dbReference type="Pfam" id="PF18974"/>
    </source>
</evidence>
<protein>
    <submittedName>
        <fullName evidence="3">DNA primase TraC</fullName>
        <ecNumber evidence="3">2.7.7.-</ecNumber>
    </submittedName>
</protein>
<dbReference type="STRING" id="39962.Lmor_1228"/>
<name>A0A378K0E7_9GAMM</name>
<dbReference type="Proteomes" id="UP000054985">
    <property type="component" value="Unassembled WGS sequence"/>
</dbReference>
<sequence>MLELIKKFFSKQNVIVPPSIAKEAEPLQQNSVFRNEEKFYINVPYSEKDLAKELGAKWDPIKKSWYVPHGLNQSNFEKWTPQNNAKNADANIRSVGFFIVESLESCWKCKQGTPVFAFLLPENHQTKEYEDEDDEENDNMIWIDRNYKSIVSFASFMNEKCIEIIHRFTSCYYFDFSKQSSESYYMNHCKNCNSKLGDFFMHSEPDGAFLPMSSETAKGIKLYWYNDVFEGSVGTYSLGVHYFENMQISK</sequence>
<dbReference type="EMBL" id="UGOG01000001">
    <property type="protein sequence ID" value="STX61301.1"/>
    <property type="molecule type" value="Genomic_DNA"/>
</dbReference>